<evidence type="ECO:0000259" key="13">
    <source>
        <dbReference type="Pfam" id="PF02880"/>
    </source>
</evidence>
<dbReference type="PROSITE" id="PS00710">
    <property type="entry name" value="PGM_PMM"/>
    <property type="match status" value="1"/>
</dbReference>
<evidence type="ECO:0000256" key="2">
    <source>
        <dbReference type="ARBA" id="ARBA00001946"/>
    </source>
</evidence>
<sequence>MTYLDKYNLWLNSNHIDEETKKELKSIEDNTEIEDRFYKDLEFGTGGLRGIIGAGSNRMNIYTVGKATQGFSDYLNKKYETSSVAIAYDSRIMAKEFAKAAALNFAANNIKVYLFDSLRPTPMLSFAVRHLNCKGGVVITASHNPKKYNGYKVYGDDGGQVTDTAAKEIIECVNSINDFENIMTINEEEAISKNLLQYVGEEVDKAYIEKVKALSIRKQLINEEAKNLNIIYTPIHGSGNVPVRTVLKELGYENLKVVKEQEMPDGTFPTVAYPNPEEPKVFELALDMAKNINPDIIFGTDPDCDRIGVVAKDNSGQYKVLTGNQTGLLLTHYILSSLKEEDKLPNNGVVIKTIVTTEAVRNISKDYNVELIDVLTGFKYIGEKIKEFEINKDKSYLFGFEESYGYLAGTFVRDKDAVVTAALICEMTLYYKKQGKNLYEALTDLYDKYGYFKESLVSLELQGKEGQEKIANCIEHLRHSMKTQINGINIIKKQDYKLSIEKDLVKIEENIIDLPKSNVLKFVLEDDSWFVVRPSGTEPKMKVYLSVKGNSFEDSEEKIGIFKESIMKIIKEGLN</sequence>
<dbReference type="EMBL" id="FOKI01000005">
    <property type="protein sequence ID" value="SFA88692.1"/>
    <property type="molecule type" value="Genomic_DNA"/>
</dbReference>
<dbReference type="GO" id="GO:0008973">
    <property type="term" value="F:phosphopentomutase activity"/>
    <property type="evidence" value="ECO:0007669"/>
    <property type="project" value="TreeGrafter"/>
</dbReference>
<evidence type="ECO:0000256" key="5">
    <source>
        <dbReference type="ARBA" id="ARBA00022553"/>
    </source>
</evidence>
<evidence type="ECO:0000256" key="4">
    <source>
        <dbReference type="ARBA" id="ARBA00012728"/>
    </source>
</evidence>
<reference evidence="14 15" key="1">
    <citation type="submission" date="2016-10" db="EMBL/GenBank/DDBJ databases">
        <authorList>
            <person name="de Groot N.N."/>
        </authorList>
    </citation>
    <scope>NUCLEOTIDE SEQUENCE [LARGE SCALE GENOMIC DNA]</scope>
    <source>
        <strain evidence="14 15">DSM 12271</strain>
    </source>
</reference>
<dbReference type="Pfam" id="PF00408">
    <property type="entry name" value="PGM_PMM_IV"/>
    <property type="match status" value="1"/>
</dbReference>
<feature type="domain" description="Alpha-D-phosphohexomutase alpha/beta/alpha" evidence="11">
    <location>
        <begin position="42"/>
        <end position="176"/>
    </location>
</feature>
<organism evidence="14 15">
    <name type="scientific">Clostridium frigidicarnis</name>
    <dbReference type="NCBI Taxonomy" id="84698"/>
    <lineage>
        <taxon>Bacteria</taxon>
        <taxon>Bacillati</taxon>
        <taxon>Bacillota</taxon>
        <taxon>Clostridia</taxon>
        <taxon>Eubacteriales</taxon>
        <taxon>Clostridiaceae</taxon>
        <taxon>Clostridium</taxon>
    </lineage>
</organism>
<dbReference type="Pfam" id="PF02878">
    <property type="entry name" value="PGM_PMM_I"/>
    <property type="match status" value="1"/>
</dbReference>
<keyword evidence="6 9" id="KW-0479">Metal-binding</keyword>
<dbReference type="PANTHER" id="PTHR45745">
    <property type="entry name" value="PHOSPHOMANNOMUTASE 45A"/>
    <property type="match status" value="1"/>
</dbReference>
<evidence type="ECO:0000259" key="10">
    <source>
        <dbReference type="Pfam" id="PF00408"/>
    </source>
</evidence>
<dbReference type="EC" id="5.4.2.2" evidence="4"/>
<dbReference type="GO" id="GO:0004614">
    <property type="term" value="F:phosphoglucomutase activity"/>
    <property type="evidence" value="ECO:0007669"/>
    <property type="project" value="UniProtKB-EC"/>
</dbReference>
<keyword evidence="7 9" id="KW-0460">Magnesium</keyword>
<dbReference type="Pfam" id="PF02880">
    <property type="entry name" value="PGM_PMM_III"/>
    <property type="match status" value="1"/>
</dbReference>
<dbReference type="Pfam" id="PF02879">
    <property type="entry name" value="PGM_PMM_II"/>
    <property type="match status" value="1"/>
</dbReference>
<keyword evidence="5" id="KW-0597">Phosphoprotein</keyword>
<evidence type="ECO:0000259" key="11">
    <source>
        <dbReference type="Pfam" id="PF02878"/>
    </source>
</evidence>
<evidence type="ECO:0000259" key="12">
    <source>
        <dbReference type="Pfam" id="PF02879"/>
    </source>
</evidence>
<evidence type="ECO:0000313" key="15">
    <source>
        <dbReference type="Proteomes" id="UP000198619"/>
    </source>
</evidence>
<dbReference type="SUPFAM" id="SSF55957">
    <property type="entry name" value="Phosphoglucomutase, C-terminal domain"/>
    <property type="match status" value="1"/>
</dbReference>
<evidence type="ECO:0000256" key="3">
    <source>
        <dbReference type="ARBA" id="ARBA00010231"/>
    </source>
</evidence>
<accession>A0A1I0WIW5</accession>
<evidence type="ECO:0000256" key="9">
    <source>
        <dbReference type="RuleBase" id="RU004326"/>
    </source>
</evidence>
<dbReference type="RefSeq" id="WP_090039244.1">
    <property type="nucleotide sequence ID" value="NZ_FOKI01000005.1"/>
</dbReference>
<dbReference type="GO" id="GO:0006166">
    <property type="term" value="P:purine ribonucleoside salvage"/>
    <property type="evidence" value="ECO:0007669"/>
    <property type="project" value="TreeGrafter"/>
</dbReference>
<dbReference type="Gene3D" id="3.30.310.50">
    <property type="entry name" value="Alpha-D-phosphohexomutase, C-terminal domain"/>
    <property type="match status" value="1"/>
</dbReference>
<dbReference type="Gene3D" id="3.40.120.10">
    <property type="entry name" value="Alpha-D-Glucose-1,6-Bisphosphate, subunit A, domain 3"/>
    <property type="match status" value="3"/>
</dbReference>
<dbReference type="Proteomes" id="UP000198619">
    <property type="component" value="Unassembled WGS sequence"/>
</dbReference>
<dbReference type="InterPro" id="IPR005844">
    <property type="entry name" value="A-D-PHexomutase_a/b/a-I"/>
</dbReference>
<comment type="cofactor">
    <cofactor evidence="2">
        <name>Mg(2+)</name>
        <dbReference type="ChEBI" id="CHEBI:18420"/>
    </cofactor>
</comment>
<comment type="catalytic activity">
    <reaction evidence="1">
        <text>alpha-D-glucose 1-phosphate = alpha-D-glucose 6-phosphate</text>
        <dbReference type="Rhea" id="RHEA:23536"/>
        <dbReference type="ChEBI" id="CHEBI:58225"/>
        <dbReference type="ChEBI" id="CHEBI:58601"/>
        <dbReference type="EC" id="5.4.2.2"/>
    </reaction>
</comment>
<feature type="domain" description="Alpha-D-phosphohexomutase alpha/beta/alpha" evidence="12">
    <location>
        <begin position="206"/>
        <end position="314"/>
    </location>
</feature>
<dbReference type="InterPro" id="IPR016055">
    <property type="entry name" value="A-D-PHexomutase_a/b/a-I/II/III"/>
</dbReference>
<evidence type="ECO:0000256" key="8">
    <source>
        <dbReference type="ARBA" id="ARBA00023235"/>
    </source>
</evidence>
<dbReference type="GO" id="GO:0000287">
    <property type="term" value="F:magnesium ion binding"/>
    <property type="evidence" value="ECO:0007669"/>
    <property type="project" value="InterPro"/>
</dbReference>
<dbReference type="PANTHER" id="PTHR45745:SF1">
    <property type="entry name" value="PHOSPHOGLUCOMUTASE 2B-RELATED"/>
    <property type="match status" value="1"/>
</dbReference>
<dbReference type="GO" id="GO:0005975">
    <property type="term" value="P:carbohydrate metabolic process"/>
    <property type="evidence" value="ECO:0007669"/>
    <property type="project" value="InterPro"/>
</dbReference>
<feature type="domain" description="Alpha-D-phosphohexomutase C-terminal" evidence="10">
    <location>
        <begin position="520"/>
        <end position="545"/>
    </location>
</feature>
<dbReference type="InterPro" id="IPR016066">
    <property type="entry name" value="A-D-PHexomutase_CS"/>
</dbReference>
<comment type="similarity">
    <text evidence="3 9">Belongs to the phosphohexose mutase family.</text>
</comment>
<feature type="domain" description="Alpha-D-phosphohexomutase alpha/beta/alpha" evidence="13">
    <location>
        <begin position="323"/>
        <end position="449"/>
    </location>
</feature>
<gene>
    <name evidence="14" type="ORF">SAMN04488528_1005132</name>
</gene>
<evidence type="ECO:0000256" key="1">
    <source>
        <dbReference type="ARBA" id="ARBA00000443"/>
    </source>
</evidence>
<evidence type="ECO:0000313" key="14">
    <source>
        <dbReference type="EMBL" id="SFA88692.1"/>
    </source>
</evidence>
<dbReference type="OrthoDB" id="9806956at2"/>
<evidence type="ECO:0000256" key="7">
    <source>
        <dbReference type="ARBA" id="ARBA00022842"/>
    </source>
</evidence>
<evidence type="ECO:0000256" key="6">
    <source>
        <dbReference type="ARBA" id="ARBA00022723"/>
    </source>
</evidence>
<dbReference type="InterPro" id="IPR036900">
    <property type="entry name" value="A-D-PHexomutase_C_sf"/>
</dbReference>
<dbReference type="InterPro" id="IPR005846">
    <property type="entry name" value="A-D-PHexomutase_a/b/a-III"/>
</dbReference>
<proteinExistence type="inferred from homology"/>
<name>A0A1I0WIW5_9CLOT</name>
<dbReference type="InterPro" id="IPR005843">
    <property type="entry name" value="A-D-PHexomutase_C"/>
</dbReference>
<dbReference type="SUPFAM" id="SSF53738">
    <property type="entry name" value="Phosphoglucomutase, first 3 domains"/>
    <property type="match status" value="3"/>
</dbReference>
<protein>
    <recommendedName>
        <fullName evidence="4">phosphoglucomutase (alpha-D-glucose-1,6-bisphosphate-dependent)</fullName>
        <ecNumber evidence="4">5.4.2.2</ecNumber>
    </recommendedName>
</protein>
<keyword evidence="15" id="KW-1185">Reference proteome</keyword>
<keyword evidence="8" id="KW-0413">Isomerase</keyword>
<dbReference type="AlphaFoldDB" id="A0A1I0WIW5"/>
<dbReference type="STRING" id="84698.SAMN04488528_1005132"/>
<dbReference type="CDD" id="cd05799">
    <property type="entry name" value="PGM2"/>
    <property type="match status" value="1"/>
</dbReference>
<dbReference type="InterPro" id="IPR005845">
    <property type="entry name" value="A-D-PHexomutase_a/b/a-II"/>
</dbReference>